<evidence type="ECO:0000259" key="1">
    <source>
        <dbReference type="Pfam" id="PF18802"/>
    </source>
</evidence>
<evidence type="ECO:0000313" key="2">
    <source>
        <dbReference type="EMBL" id="KAG0140287.1"/>
    </source>
</evidence>
<keyword evidence="3" id="KW-1185">Reference proteome</keyword>
<gene>
    <name evidence="2" type="ORF">CROQUDRAFT_53491</name>
</gene>
<dbReference type="PANTHER" id="PTHR33096">
    <property type="entry name" value="CXC2 DOMAIN-CONTAINING PROTEIN"/>
    <property type="match status" value="1"/>
</dbReference>
<protein>
    <recommendedName>
        <fullName evidence="1">CxC1-like cysteine cluster associated with KDZ transposases domain-containing protein</fullName>
    </recommendedName>
</protein>
<feature type="domain" description="CxC1-like cysteine cluster associated with KDZ transposases" evidence="1">
    <location>
        <begin position="1"/>
        <end position="64"/>
    </location>
</feature>
<reference evidence="2" key="1">
    <citation type="submission" date="2013-11" db="EMBL/GenBank/DDBJ databases">
        <title>Genome sequence of the fusiform rust pathogen reveals effectors for host alternation and coevolution with pine.</title>
        <authorList>
            <consortium name="DOE Joint Genome Institute"/>
            <person name="Smith K."/>
            <person name="Pendleton A."/>
            <person name="Kubisiak T."/>
            <person name="Anderson C."/>
            <person name="Salamov A."/>
            <person name="Aerts A."/>
            <person name="Riley R."/>
            <person name="Clum A."/>
            <person name="Lindquist E."/>
            <person name="Ence D."/>
            <person name="Campbell M."/>
            <person name="Kronenberg Z."/>
            <person name="Feau N."/>
            <person name="Dhillon B."/>
            <person name="Hamelin R."/>
            <person name="Burleigh J."/>
            <person name="Smith J."/>
            <person name="Yandell M."/>
            <person name="Nelson C."/>
            <person name="Grigoriev I."/>
            <person name="Davis J."/>
        </authorList>
    </citation>
    <scope>NUCLEOTIDE SEQUENCE</scope>
    <source>
        <strain evidence="2">G11</strain>
    </source>
</reference>
<sequence length="146" mass="16739">ITFYKCIPNPIRLLYVGYIASSPQVPHKAFLVGMVQLHHCLWQRTALLTNRFIKAMSDYINDQSHSLLFARAHHGKQAEHDLRKPFTYAVDLYWRILDLQQQLYEEGLGQSVTECYAKICVRCFGPAVGKVKESGKVPDFIVSLVK</sequence>
<dbReference type="Pfam" id="PF18802">
    <property type="entry name" value="CxC1"/>
    <property type="match status" value="1"/>
</dbReference>
<evidence type="ECO:0000313" key="3">
    <source>
        <dbReference type="Proteomes" id="UP000886653"/>
    </source>
</evidence>
<feature type="non-terminal residue" evidence="2">
    <location>
        <position position="1"/>
    </location>
</feature>
<name>A0A9P6T5U7_9BASI</name>
<proteinExistence type="predicted"/>
<dbReference type="OrthoDB" id="2506814at2759"/>
<dbReference type="AlphaFoldDB" id="A0A9P6T5U7"/>
<dbReference type="EMBL" id="MU167457">
    <property type="protein sequence ID" value="KAG0140287.1"/>
    <property type="molecule type" value="Genomic_DNA"/>
</dbReference>
<dbReference type="InterPro" id="IPR041320">
    <property type="entry name" value="CxC1"/>
</dbReference>
<comment type="caution">
    <text evidence="2">The sequence shown here is derived from an EMBL/GenBank/DDBJ whole genome shotgun (WGS) entry which is preliminary data.</text>
</comment>
<accession>A0A9P6T5U7</accession>
<organism evidence="2 3">
    <name type="scientific">Cronartium quercuum f. sp. fusiforme G11</name>
    <dbReference type="NCBI Taxonomy" id="708437"/>
    <lineage>
        <taxon>Eukaryota</taxon>
        <taxon>Fungi</taxon>
        <taxon>Dikarya</taxon>
        <taxon>Basidiomycota</taxon>
        <taxon>Pucciniomycotina</taxon>
        <taxon>Pucciniomycetes</taxon>
        <taxon>Pucciniales</taxon>
        <taxon>Coleosporiaceae</taxon>
        <taxon>Cronartium</taxon>
    </lineage>
</organism>
<dbReference type="Proteomes" id="UP000886653">
    <property type="component" value="Unassembled WGS sequence"/>
</dbReference>
<dbReference type="PANTHER" id="PTHR33096:SF1">
    <property type="entry name" value="CXC1-LIKE CYSTEINE CLUSTER ASSOCIATED WITH KDZ TRANSPOSASES DOMAIN-CONTAINING PROTEIN"/>
    <property type="match status" value="1"/>
</dbReference>